<evidence type="ECO:0000256" key="7">
    <source>
        <dbReference type="SAM" id="MobiDB-lite"/>
    </source>
</evidence>
<gene>
    <name evidence="9" type="primary">TCP4</name>
</gene>
<name>C1C2X3_CALCM</name>
<dbReference type="Gene3D" id="2.30.31.10">
    <property type="entry name" value="Transcriptional Coactivator Pc4, Chain A"/>
    <property type="match status" value="1"/>
</dbReference>
<evidence type="ECO:0000256" key="5">
    <source>
        <dbReference type="ARBA" id="ARBA00023163"/>
    </source>
</evidence>
<dbReference type="SUPFAM" id="SSF54447">
    <property type="entry name" value="ssDNA-binding transcriptional regulator domain"/>
    <property type="match status" value="1"/>
</dbReference>
<reference evidence="9" key="1">
    <citation type="submission" date="2009-03" db="EMBL/GenBank/DDBJ databases">
        <title>Caligus clemensi ESTs and full-length cDNAs.</title>
        <authorList>
            <person name="Yasuike M."/>
            <person name="von Schalburg K."/>
            <person name="Cooper G."/>
            <person name="Leong J."/>
            <person name="Jones S.R.M."/>
            <person name="Koop B.F."/>
        </authorList>
    </citation>
    <scope>NUCLEOTIDE SEQUENCE</scope>
    <source>
        <tissue evidence="9">Whole</tissue>
    </source>
</reference>
<evidence type="ECO:0000256" key="4">
    <source>
        <dbReference type="ARBA" id="ARBA00023125"/>
    </source>
</evidence>
<proteinExistence type="evidence at transcript level"/>
<dbReference type="InterPro" id="IPR003173">
    <property type="entry name" value="PC4_C"/>
</dbReference>
<evidence type="ECO:0000256" key="3">
    <source>
        <dbReference type="ARBA" id="ARBA00023015"/>
    </source>
</evidence>
<keyword evidence="3" id="KW-0805">Transcription regulation</keyword>
<feature type="domain" description="Transcriptional coactivator p15 (PC4) C-terminal" evidence="8">
    <location>
        <begin position="51"/>
        <end position="103"/>
    </location>
</feature>
<evidence type="ECO:0000259" key="8">
    <source>
        <dbReference type="Pfam" id="PF02229"/>
    </source>
</evidence>
<dbReference type="InterPro" id="IPR045125">
    <property type="entry name" value="Sub1/Tcp4-like"/>
</dbReference>
<comment type="similarity">
    <text evidence="2">Belongs to the transcriptional coactivator PC4 family.</text>
</comment>
<organism evidence="9">
    <name type="scientific">Caligus clemensi</name>
    <name type="common">Sea louse</name>
    <dbReference type="NCBI Taxonomy" id="344056"/>
    <lineage>
        <taxon>Eukaryota</taxon>
        <taxon>Metazoa</taxon>
        <taxon>Ecdysozoa</taxon>
        <taxon>Arthropoda</taxon>
        <taxon>Crustacea</taxon>
        <taxon>Multicrustacea</taxon>
        <taxon>Hexanauplia</taxon>
        <taxon>Copepoda</taxon>
        <taxon>Siphonostomatoida</taxon>
        <taxon>Caligidae</taxon>
        <taxon>Caligus</taxon>
    </lineage>
</organism>
<dbReference type="GO" id="GO:0003713">
    <property type="term" value="F:transcription coactivator activity"/>
    <property type="evidence" value="ECO:0007669"/>
    <property type="project" value="InterPro"/>
</dbReference>
<feature type="compositionally biased region" description="Basic residues" evidence="7">
    <location>
        <begin position="1"/>
        <end position="10"/>
    </location>
</feature>
<dbReference type="GO" id="GO:0060261">
    <property type="term" value="P:positive regulation of transcription initiation by RNA polymerase II"/>
    <property type="evidence" value="ECO:0007669"/>
    <property type="project" value="InterPro"/>
</dbReference>
<dbReference type="Pfam" id="PF02229">
    <property type="entry name" value="PC4"/>
    <property type="match status" value="1"/>
</dbReference>
<keyword evidence="5" id="KW-0804">Transcription</keyword>
<comment type="subcellular location">
    <subcellularLocation>
        <location evidence="1">Nucleus</location>
    </subcellularLocation>
</comment>
<accession>C1C2X3</accession>
<feature type="region of interest" description="Disordered" evidence="7">
    <location>
        <begin position="1"/>
        <end position="57"/>
    </location>
</feature>
<evidence type="ECO:0000256" key="6">
    <source>
        <dbReference type="ARBA" id="ARBA00023242"/>
    </source>
</evidence>
<dbReference type="InterPro" id="IPR009044">
    <property type="entry name" value="ssDNA-bd_transcriptional_reg"/>
</dbReference>
<dbReference type="GO" id="GO:0003677">
    <property type="term" value="F:DNA binding"/>
    <property type="evidence" value="ECO:0007669"/>
    <property type="project" value="UniProtKB-KW"/>
</dbReference>
<evidence type="ECO:0000256" key="2">
    <source>
        <dbReference type="ARBA" id="ARBA00009001"/>
    </source>
</evidence>
<keyword evidence="4" id="KW-0238">DNA-binding</keyword>
<dbReference type="GO" id="GO:0005634">
    <property type="term" value="C:nucleus"/>
    <property type="evidence" value="ECO:0007669"/>
    <property type="project" value="UniProtKB-SubCell"/>
</dbReference>
<protein>
    <submittedName>
        <fullName evidence="9">Activated RNA polymerase II transcriptional coactivator p15</fullName>
    </submittedName>
</protein>
<feature type="compositionally biased region" description="Low complexity" evidence="7">
    <location>
        <begin position="11"/>
        <end position="32"/>
    </location>
</feature>
<evidence type="ECO:0000313" key="9">
    <source>
        <dbReference type="EMBL" id="ACO15626.1"/>
    </source>
</evidence>
<keyword evidence="6" id="KW-0539">Nucleus</keyword>
<sequence>MPKDKSKRRVSTSSSSSDSDAPQPAPKRAAPSKPAPKPKGNPSVDGQEPSWHLGNNKHVKVREFKGKTYIDIREYYVDKNTMDTKPGKKGISLNTQQYQELKQVIADIDASLP</sequence>
<dbReference type="PANTHER" id="PTHR13215">
    <property type="entry name" value="RNA POLYMERASE II TRANSCRIPTIONAL COACTIVATOR"/>
    <property type="match status" value="1"/>
</dbReference>
<dbReference type="EMBL" id="BT081202">
    <property type="protein sequence ID" value="ACO15626.1"/>
    <property type="molecule type" value="mRNA"/>
</dbReference>
<dbReference type="AlphaFoldDB" id="C1C2X3"/>
<evidence type="ECO:0000256" key="1">
    <source>
        <dbReference type="ARBA" id="ARBA00004123"/>
    </source>
</evidence>